<organism evidence="2 3">
    <name type="scientific">Oceanotoga teriensis</name>
    <dbReference type="NCBI Taxonomy" id="515440"/>
    <lineage>
        <taxon>Bacteria</taxon>
        <taxon>Thermotogati</taxon>
        <taxon>Thermotogota</taxon>
        <taxon>Thermotogae</taxon>
        <taxon>Petrotogales</taxon>
        <taxon>Petrotogaceae</taxon>
        <taxon>Oceanotoga</taxon>
    </lineage>
</organism>
<accession>A0AA45C8T4</accession>
<dbReference type="Gene3D" id="2.60.450.10">
    <property type="entry name" value="Lipopolysaccharide (LPS) transport protein A like domain"/>
    <property type="match status" value="1"/>
</dbReference>
<dbReference type="Pfam" id="PF06835">
    <property type="entry name" value="LptC"/>
    <property type="match status" value="1"/>
</dbReference>
<dbReference type="Proteomes" id="UP000245921">
    <property type="component" value="Unassembled WGS sequence"/>
</dbReference>
<protein>
    <submittedName>
        <fullName evidence="2">OstA-like protein</fullName>
    </submittedName>
</protein>
<reference evidence="2 3" key="1">
    <citation type="submission" date="2018-05" db="EMBL/GenBank/DDBJ databases">
        <title>Genomic Encyclopedia of Type Strains, Phase IV (KMG-IV): sequencing the most valuable type-strain genomes for metagenomic binning, comparative biology and taxonomic classification.</title>
        <authorList>
            <person name="Goeker M."/>
        </authorList>
    </citation>
    <scope>NUCLEOTIDE SEQUENCE [LARGE SCALE GENOMIC DNA]</scope>
    <source>
        <strain evidence="2 3">DSM 24906</strain>
    </source>
</reference>
<evidence type="ECO:0000313" key="3">
    <source>
        <dbReference type="Proteomes" id="UP000245921"/>
    </source>
</evidence>
<comment type="caution">
    <text evidence="2">The sequence shown here is derived from an EMBL/GenBank/DDBJ whole genome shotgun (WGS) entry which is preliminary data.</text>
</comment>
<keyword evidence="3" id="KW-1185">Reference proteome</keyword>
<sequence length="209" mass="24335">MKIKKIMILFILILASITYASTVNVSADDISGKEKYYVLRNNVKIKKEDINIITNSATINIINEEWDNLLAEDIKINSETFDSNAEELFFDLKEEKGELKNNVETKIKIDEEIMTIKCDIMNFDNKNKSYQGESENIVKIIKNDYNIQAKKFSYKEEENVLYLEGDVYILNEKKKMELKSQQATFNTKTNEMKATKVNLTLEVEDKKED</sequence>
<feature type="chain" id="PRO_5041294887" evidence="1">
    <location>
        <begin position="21"/>
        <end position="209"/>
    </location>
</feature>
<dbReference type="InterPro" id="IPR010664">
    <property type="entry name" value="LipoPS_assembly_LptC-rel"/>
</dbReference>
<evidence type="ECO:0000313" key="2">
    <source>
        <dbReference type="EMBL" id="PWJ96277.1"/>
    </source>
</evidence>
<dbReference type="AlphaFoldDB" id="A0AA45C8T4"/>
<name>A0AA45C8T4_9BACT</name>
<gene>
    <name evidence="2" type="ORF">C7380_102195</name>
</gene>
<proteinExistence type="predicted"/>
<feature type="signal peptide" evidence="1">
    <location>
        <begin position="1"/>
        <end position="20"/>
    </location>
</feature>
<dbReference type="RefSeq" id="WP_109603895.1">
    <property type="nucleotide sequence ID" value="NZ_QGGI01000002.1"/>
</dbReference>
<dbReference type="EMBL" id="QGGI01000002">
    <property type="protein sequence ID" value="PWJ96277.1"/>
    <property type="molecule type" value="Genomic_DNA"/>
</dbReference>
<evidence type="ECO:0000256" key="1">
    <source>
        <dbReference type="SAM" id="SignalP"/>
    </source>
</evidence>
<keyword evidence="1" id="KW-0732">Signal</keyword>